<evidence type="ECO:0000313" key="16">
    <source>
        <dbReference type="EMBL" id="TCP04826.1"/>
    </source>
</evidence>
<keyword evidence="3 10" id="KW-0813">Transport</keyword>
<evidence type="ECO:0000256" key="7">
    <source>
        <dbReference type="ARBA" id="ARBA00022927"/>
    </source>
</evidence>
<dbReference type="NCBIfam" id="TIGR02517">
    <property type="entry name" value="type_II_gspD"/>
    <property type="match status" value="1"/>
</dbReference>
<evidence type="ECO:0000256" key="9">
    <source>
        <dbReference type="ARBA" id="ARBA00023237"/>
    </source>
</evidence>
<evidence type="ECO:0000256" key="6">
    <source>
        <dbReference type="ARBA" id="ARBA00022729"/>
    </source>
</evidence>
<dbReference type="GO" id="GO:0015628">
    <property type="term" value="P:protein secretion by the type II secretion system"/>
    <property type="evidence" value="ECO:0007669"/>
    <property type="project" value="InterPro"/>
</dbReference>
<evidence type="ECO:0000259" key="15">
    <source>
        <dbReference type="Pfam" id="PF21305"/>
    </source>
</evidence>
<feature type="signal peptide" evidence="12">
    <location>
        <begin position="1"/>
        <end position="32"/>
    </location>
</feature>
<sequence>MKLNWPVRLATRLTCSAVAAALAAFPLPGALAEPAAAAAARADASTSQVTLNFVNAEIEGVARAMGVILKRQFVVDPRVKGTMTLYSEQPMSRSDAYLSFLAALRGLGFTVVQVEGLYKIVPEADAKLQTGSVSAGPMPQVRGDQIVTQIFRLNHENANNLVTVLRPLISPNNTINVTPGTNSLVITDYADNLRRLAKIIAALDLPNSTDIEVIPLQHAVASDLAVMVQRLSDLQGAPGAPGAPAGGAQPAAAAAAGGGSGGTILADPRTNSLLVRAPNPARMNMIRSLVQQLDRPGVGGAGGSNIHVVYLKNADAVRLAQVLRAAFAPQGQAGGSGGGGVAAPASTTPAAQTTLTGSSDGSSPQATAPVSGAAQPSTGGFIQADPATNSLIITAPEPLYRQLRAVIDQLDTRRAQVYVESMIVEVNADKAAEFGIQWQSLIGNAGNEYIGGIGTNWGDGGSNILNATRSLLGGAEGLANAELPGNGLNFGVVRKFGRYYTLGLLARALESNTGANILSTPNLITLDNEEAKIVVGENVPFITGQYTNTGTGTTSPFQTIERKDVGLTLRIRPQIGENGTVRLTIFQESSNVIAANVPGTTNAGPATTKRSIESTVVVDDGQIIVLGGLMQDSYEDGRSKVPVLGDLPVLGGLFRSETRTREKRNLMLFLRPVIMRDQEAATRLSLDRYDLIRAQQRETQPSPRLLVPVNEAPLLPPISIPQAPDSATPPQPAGDAAPPPLTPNTPIER</sequence>
<evidence type="ECO:0000259" key="13">
    <source>
        <dbReference type="Pfam" id="PF00263"/>
    </source>
</evidence>
<evidence type="ECO:0000256" key="1">
    <source>
        <dbReference type="ARBA" id="ARBA00004442"/>
    </source>
</evidence>
<comment type="subcellular location">
    <subcellularLocation>
        <location evidence="1 10">Cell outer membrane</location>
    </subcellularLocation>
</comment>
<feature type="domain" description="NolW-like" evidence="14">
    <location>
        <begin position="148"/>
        <end position="206"/>
    </location>
</feature>
<organism evidence="16 17">
    <name type="scientific">Caldimonas thermodepolymerans</name>
    <dbReference type="NCBI Taxonomy" id="215580"/>
    <lineage>
        <taxon>Bacteria</taxon>
        <taxon>Pseudomonadati</taxon>
        <taxon>Pseudomonadota</taxon>
        <taxon>Betaproteobacteria</taxon>
        <taxon>Burkholderiales</taxon>
        <taxon>Sphaerotilaceae</taxon>
        <taxon>Caldimonas</taxon>
    </lineage>
</organism>
<evidence type="ECO:0000256" key="10">
    <source>
        <dbReference type="RuleBase" id="RU004004"/>
    </source>
</evidence>
<evidence type="ECO:0000256" key="5">
    <source>
        <dbReference type="ARBA" id="ARBA00022692"/>
    </source>
</evidence>
<dbReference type="AlphaFoldDB" id="A0AA46HUT8"/>
<feature type="compositionally biased region" description="Pro residues" evidence="11">
    <location>
        <begin position="727"/>
        <end position="743"/>
    </location>
</feature>
<dbReference type="InterPro" id="IPR001775">
    <property type="entry name" value="GspD/PilQ"/>
</dbReference>
<evidence type="ECO:0000256" key="12">
    <source>
        <dbReference type="SAM" id="SignalP"/>
    </source>
</evidence>
<evidence type="ECO:0000256" key="4">
    <source>
        <dbReference type="ARBA" id="ARBA00022452"/>
    </source>
</evidence>
<dbReference type="Proteomes" id="UP000294772">
    <property type="component" value="Unassembled WGS sequence"/>
</dbReference>
<comment type="caution">
    <text evidence="16">The sequence shown here is derived from an EMBL/GenBank/DDBJ whole genome shotgun (WGS) entry which is preliminary data.</text>
</comment>
<gene>
    <name evidence="16" type="ORF">EV676_110113</name>
</gene>
<dbReference type="InterPro" id="IPR005644">
    <property type="entry name" value="NolW-like"/>
</dbReference>
<evidence type="ECO:0000256" key="3">
    <source>
        <dbReference type="ARBA" id="ARBA00022448"/>
    </source>
</evidence>
<feature type="domain" description="NolW-like" evidence="14">
    <location>
        <begin position="212"/>
        <end position="297"/>
    </location>
</feature>
<evidence type="ECO:0000313" key="17">
    <source>
        <dbReference type="Proteomes" id="UP000294772"/>
    </source>
</evidence>
<dbReference type="PRINTS" id="PR00811">
    <property type="entry name" value="BCTERIALGSPD"/>
</dbReference>
<dbReference type="InterPro" id="IPR004846">
    <property type="entry name" value="T2SS/T3SS_dom"/>
</dbReference>
<dbReference type="Gene3D" id="3.30.1370.120">
    <property type="match status" value="3"/>
</dbReference>
<dbReference type="InterPro" id="IPR050810">
    <property type="entry name" value="Bact_Secretion_Sys_Channel"/>
</dbReference>
<evidence type="ECO:0000256" key="2">
    <source>
        <dbReference type="ARBA" id="ARBA00006980"/>
    </source>
</evidence>
<proteinExistence type="inferred from homology"/>
<feature type="domain" description="NolW-like" evidence="14">
    <location>
        <begin position="307"/>
        <end position="416"/>
    </location>
</feature>
<feature type="region of interest" description="Disordered" evidence="11">
    <location>
        <begin position="238"/>
        <end position="260"/>
    </location>
</feature>
<keyword evidence="5" id="KW-0812">Transmembrane</keyword>
<dbReference type="PANTHER" id="PTHR30332:SF24">
    <property type="entry name" value="SECRETIN GSPD-RELATED"/>
    <property type="match status" value="1"/>
</dbReference>
<dbReference type="GO" id="GO:0015627">
    <property type="term" value="C:type II protein secretion system complex"/>
    <property type="evidence" value="ECO:0007669"/>
    <property type="project" value="InterPro"/>
</dbReference>
<evidence type="ECO:0000259" key="14">
    <source>
        <dbReference type="Pfam" id="PF03958"/>
    </source>
</evidence>
<name>A0AA46HUT8_9BURK</name>
<accession>A0AA46HUT8</accession>
<evidence type="ECO:0000256" key="8">
    <source>
        <dbReference type="ARBA" id="ARBA00023136"/>
    </source>
</evidence>
<keyword evidence="8" id="KW-0472">Membrane</keyword>
<feature type="compositionally biased region" description="Polar residues" evidence="11">
    <location>
        <begin position="359"/>
        <end position="380"/>
    </location>
</feature>
<dbReference type="Pfam" id="PF00263">
    <property type="entry name" value="Secretin"/>
    <property type="match status" value="1"/>
</dbReference>
<dbReference type="InterPro" id="IPR013356">
    <property type="entry name" value="T2SS_GspD"/>
</dbReference>
<feature type="region of interest" description="Disordered" evidence="11">
    <location>
        <begin position="333"/>
        <end position="380"/>
    </location>
</feature>
<feature type="chain" id="PRO_5041346885" evidence="12">
    <location>
        <begin position="33"/>
        <end position="749"/>
    </location>
</feature>
<feature type="domain" description="GspD-like N0" evidence="15">
    <location>
        <begin position="51"/>
        <end position="120"/>
    </location>
</feature>
<feature type="compositionally biased region" description="Low complexity" evidence="11">
    <location>
        <begin position="238"/>
        <end position="255"/>
    </location>
</feature>
<feature type="compositionally biased region" description="Low complexity" evidence="11">
    <location>
        <begin position="342"/>
        <end position="358"/>
    </location>
</feature>
<feature type="region of interest" description="Disordered" evidence="11">
    <location>
        <begin position="716"/>
        <end position="749"/>
    </location>
</feature>
<evidence type="ECO:0000256" key="11">
    <source>
        <dbReference type="SAM" id="MobiDB-lite"/>
    </source>
</evidence>
<dbReference type="InterPro" id="IPR038591">
    <property type="entry name" value="NolW-like_sf"/>
</dbReference>
<keyword evidence="6 12" id="KW-0732">Signal</keyword>
<keyword evidence="4" id="KW-1134">Transmembrane beta strand</keyword>
<dbReference type="Pfam" id="PF21305">
    <property type="entry name" value="type_II_gspD_N0"/>
    <property type="match status" value="1"/>
</dbReference>
<dbReference type="GO" id="GO:0009279">
    <property type="term" value="C:cell outer membrane"/>
    <property type="evidence" value="ECO:0007669"/>
    <property type="project" value="UniProtKB-SubCell"/>
</dbReference>
<comment type="similarity">
    <text evidence="2">Belongs to the bacterial secretin family. GSP D subfamily.</text>
</comment>
<reference evidence="16 17" key="1">
    <citation type="submission" date="2019-03" db="EMBL/GenBank/DDBJ databases">
        <title>Genomic Encyclopedia of Type Strains, Phase IV (KMG-IV): sequencing the most valuable type-strain genomes for metagenomic binning, comparative biology and taxonomic classification.</title>
        <authorList>
            <person name="Goeker M."/>
        </authorList>
    </citation>
    <scope>NUCLEOTIDE SEQUENCE [LARGE SCALE GENOMIC DNA]</scope>
    <source>
        <strain evidence="16 17">DSM 15264</strain>
    </source>
</reference>
<keyword evidence="9" id="KW-0998">Cell outer membrane</keyword>
<dbReference type="PANTHER" id="PTHR30332">
    <property type="entry name" value="PROBABLE GENERAL SECRETION PATHWAY PROTEIN D"/>
    <property type="match status" value="1"/>
</dbReference>
<feature type="domain" description="Type II/III secretion system secretin-like" evidence="13">
    <location>
        <begin position="508"/>
        <end position="676"/>
    </location>
</feature>
<dbReference type="InterPro" id="IPR049371">
    <property type="entry name" value="GspD-like_N0"/>
</dbReference>
<protein>
    <submittedName>
        <fullName evidence="16">Type II secretion system protein D (GspD)</fullName>
    </submittedName>
</protein>
<dbReference type="EMBL" id="SLXF01000010">
    <property type="protein sequence ID" value="TCP04826.1"/>
    <property type="molecule type" value="Genomic_DNA"/>
</dbReference>
<keyword evidence="7" id="KW-0653">Protein transport</keyword>
<dbReference type="Pfam" id="PF03958">
    <property type="entry name" value="Secretin_N"/>
    <property type="match status" value="3"/>
</dbReference>
<dbReference type="RefSeq" id="WP_132766070.1">
    <property type="nucleotide sequence ID" value="NZ_CALFFA010000059.1"/>
</dbReference>